<evidence type="ECO:0000313" key="1">
    <source>
        <dbReference type="EMBL" id="EMS55504.1"/>
    </source>
</evidence>
<accession>M8A4Z9</accession>
<dbReference type="OMA" id="CARICGP"/>
<proteinExistence type="predicted"/>
<dbReference type="EMBL" id="KD169485">
    <property type="protein sequence ID" value="EMS55504.1"/>
    <property type="molecule type" value="Genomic_DNA"/>
</dbReference>
<gene>
    <name evidence="1" type="ORF">TRIUR3_11227</name>
</gene>
<dbReference type="AlphaFoldDB" id="M8A4Z9"/>
<protein>
    <submittedName>
        <fullName evidence="1">Uncharacterized protein</fullName>
    </submittedName>
</protein>
<sequence length="89" mass="9044">MASARTSALKVAAVALCVVLVLSSMGRTAMGDCATDCADVCSCTGTCRGCIREAACARICGPASTVPENCPGCLETARPCRNKVESLRG</sequence>
<reference evidence="1" key="1">
    <citation type="journal article" date="2013" name="Nature">
        <title>Draft genome of the wheat A-genome progenitor Triticum urartu.</title>
        <authorList>
            <person name="Ling H.Q."/>
            <person name="Zhao S."/>
            <person name="Liu D."/>
            <person name="Wang J."/>
            <person name="Sun H."/>
            <person name="Zhang C."/>
            <person name="Fan H."/>
            <person name="Li D."/>
            <person name="Dong L."/>
            <person name="Tao Y."/>
            <person name="Gao C."/>
            <person name="Wu H."/>
            <person name="Li Y."/>
            <person name="Cui Y."/>
            <person name="Guo X."/>
            <person name="Zheng S."/>
            <person name="Wang B."/>
            <person name="Yu K."/>
            <person name="Liang Q."/>
            <person name="Yang W."/>
            <person name="Lou X."/>
            <person name="Chen J."/>
            <person name="Feng M."/>
            <person name="Jian J."/>
            <person name="Zhang X."/>
            <person name="Luo G."/>
            <person name="Jiang Y."/>
            <person name="Liu J."/>
            <person name="Wang Z."/>
            <person name="Sha Y."/>
            <person name="Zhang B."/>
            <person name="Wu H."/>
            <person name="Tang D."/>
            <person name="Shen Q."/>
            <person name="Xue P."/>
            <person name="Zou S."/>
            <person name="Wang X."/>
            <person name="Liu X."/>
            <person name="Wang F."/>
            <person name="Yang Y."/>
            <person name="An X."/>
            <person name="Dong Z."/>
            <person name="Zhang K."/>
            <person name="Zhang X."/>
            <person name="Luo M.C."/>
            <person name="Dvorak J."/>
            <person name="Tong Y."/>
            <person name="Wang J."/>
            <person name="Yang H."/>
            <person name="Li Z."/>
            <person name="Wang D."/>
            <person name="Zhang A."/>
            <person name="Wang J."/>
        </authorList>
    </citation>
    <scope>NUCLEOTIDE SEQUENCE</scope>
</reference>
<organism evidence="1">
    <name type="scientific">Triticum urartu</name>
    <name type="common">Red wild einkorn</name>
    <name type="synonym">Crithodium urartu</name>
    <dbReference type="NCBI Taxonomy" id="4572"/>
    <lineage>
        <taxon>Eukaryota</taxon>
        <taxon>Viridiplantae</taxon>
        <taxon>Streptophyta</taxon>
        <taxon>Embryophyta</taxon>
        <taxon>Tracheophyta</taxon>
        <taxon>Spermatophyta</taxon>
        <taxon>Magnoliopsida</taxon>
        <taxon>Liliopsida</taxon>
        <taxon>Poales</taxon>
        <taxon>Poaceae</taxon>
        <taxon>BOP clade</taxon>
        <taxon>Pooideae</taxon>
        <taxon>Triticodae</taxon>
        <taxon>Triticeae</taxon>
        <taxon>Triticinae</taxon>
        <taxon>Triticum</taxon>
    </lineage>
</organism>
<name>M8A4Z9_TRIUA</name>